<keyword evidence="8" id="KW-1185">Reference proteome</keyword>
<dbReference type="InterPro" id="IPR037152">
    <property type="entry name" value="L-asparaginase_N_sf"/>
</dbReference>
<dbReference type="PRINTS" id="PR00139">
    <property type="entry name" value="ASNGLNASE"/>
</dbReference>
<dbReference type="PROSITE" id="PS51732">
    <property type="entry name" value="ASN_GLN_ASE_3"/>
    <property type="match status" value="1"/>
</dbReference>
<dbReference type="InterPro" id="IPR004550">
    <property type="entry name" value="AsnASE_II"/>
</dbReference>
<evidence type="ECO:0000313" key="7">
    <source>
        <dbReference type="EMBL" id="AIS19760.1"/>
    </source>
</evidence>
<reference evidence="7 8" key="1">
    <citation type="journal article" date="2015" name="J. Biotechnol.">
        <title>Complete genome sequence of Pseudomonas rhizosphaerae IH5T (=DSM 16299T), a phosphate-solubilizing rhizobacterium for bacterial biofertilizer.</title>
        <authorList>
            <person name="Kwak Y."/>
            <person name="Jung B.K."/>
            <person name="Shin J.H."/>
        </authorList>
    </citation>
    <scope>NUCLEOTIDE SEQUENCE [LARGE SCALE GENOMIC DNA]</scope>
    <source>
        <strain evidence="7">DSM 16299</strain>
    </source>
</reference>
<dbReference type="KEGG" id="prh:LT40_21160"/>
<feature type="binding site" evidence="4">
    <location>
        <begin position="90"/>
        <end position="91"/>
    </location>
    <ligand>
        <name>substrate</name>
    </ligand>
</feature>
<evidence type="ECO:0000259" key="5">
    <source>
        <dbReference type="Pfam" id="PF00710"/>
    </source>
</evidence>
<feature type="domain" description="L-asparaginase N-terminal" evidence="5">
    <location>
        <begin position="6"/>
        <end position="192"/>
    </location>
</feature>
<sequence>MALPKLSVGALGGTISMQAQPTGAGVQPSLSGQGMVDLLPELTSLADVQVQTLNLLPSASLSFQALLEVLDWARECVTAGSVGVVISQGTDTLEEAAFFLDLLWDLDEPLVLTGAMRAASHCGADGPANLLAAAQVALAERSCGRGVLVVMNDQVHAASRVRKVAALAMDAFASSPYGPVGLMIENQVHYGAAPPARQCVPRPTRTNHSVLLLEAALDADTLLLDKVVDAGYQGLVIAGFGAGHVSQRWAASLRAIAQDLPVIVATRTGQGPTAKASYGFVGGEIDLQANGAVMGGFLCPRKCRILLWVLIGSARERALQDYLGRLGG</sequence>
<dbReference type="RefSeq" id="WP_043193168.1">
    <property type="nucleotide sequence ID" value="NZ_CP009533.1"/>
</dbReference>
<dbReference type="InterPro" id="IPR036152">
    <property type="entry name" value="Asp/glu_Ase-like_sf"/>
</dbReference>
<dbReference type="InterPro" id="IPR027473">
    <property type="entry name" value="L-asparaginase_C"/>
</dbReference>
<dbReference type="Gene3D" id="3.40.50.40">
    <property type="match status" value="1"/>
</dbReference>
<dbReference type="STRING" id="216142.LT40_21160"/>
<dbReference type="eggNOG" id="COG0252">
    <property type="taxonomic scope" value="Bacteria"/>
</dbReference>
<name>A0A089Z1W8_9PSED</name>
<dbReference type="GO" id="GO:0004067">
    <property type="term" value="F:asparaginase activity"/>
    <property type="evidence" value="ECO:0007669"/>
    <property type="project" value="UniProtKB-UniRule"/>
</dbReference>
<dbReference type="Pfam" id="PF00710">
    <property type="entry name" value="Asparaginase"/>
    <property type="match status" value="1"/>
</dbReference>
<dbReference type="InterPro" id="IPR006034">
    <property type="entry name" value="Asparaginase/glutaminase-like"/>
</dbReference>
<evidence type="ECO:0000256" key="1">
    <source>
        <dbReference type="ARBA" id="ARBA00010518"/>
    </source>
</evidence>
<evidence type="ECO:0000256" key="2">
    <source>
        <dbReference type="ARBA" id="ARBA00022801"/>
    </source>
</evidence>
<dbReference type="InterPro" id="IPR040919">
    <property type="entry name" value="Asparaginase_C"/>
</dbReference>
<dbReference type="PIRSF" id="PIRSF500176">
    <property type="entry name" value="L_ASNase"/>
    <property type="match status" value="1"/>
</dbReference>
<dbReference type="PIRSF" id="PIRSF001220">
    <property type="entry name" value="L-ASNase_gatD"/>
    <property type="match status" value="1"/>
</dbReference>
<dbReference type="CDD" id="cd08964">
    <property type="entry name" value="L-asparaginase_II"/>
    <property type="match status" value="1"/>
</dbReference>
<comment type="similarity">
    <text evidence="1">Belongs to the asparaginase 1 family.</text>
</comment>
<organism evidence="7 8">
    <name type="scientific">Pseudomonas rhizosphaerae</name>
    <dbReference type="NCBI Taxonomy" id="216142"/>
    <lineage>
        <taxon>Bacteria</taxon>
        <taxon>Pseudomonadati</taxon>
        <taxon>Pseudomonadota</taxon>
        <taxon>Gammaproteobacteria</taxon>
        <taxon>Pseudomonadales</taxon>
        <taxon>Pseudomonadaceae</taxon>
        <taxon>Pseudomonas</taxon>
    </lineage>
</organism>
<evidence type="ECO:0000259" key="6">
    <source>
        <dbReference type="Pfam" id="PF17763"/>
    </source>
</evidence>
<dbReference type="SUPFAM" id="SSF53774">
    <property type="entry name" value="Glutaminase/Asparaginase"/>
    <property type="match status" value="1"/>
</dbReference>
<accession>A0A089Z1W8</accession>
<gene>
    <name evidence="7" type="ORF">LT40_21160</name>
</gene>
<dbReference type="SFLD" id="SFLDS00057">
    <property type="entry name" value="Glutaminase/Asparaginase"/>
    <property type="match status" value="1"/>
</dbReference>
<dbReference type="HOGENOM" id="CLU_019134_1_0_6"/>
<dbReference type="Pfam" id="PF17763">
    <property type="entry name" value="Asparaginase_C"/>
    <property type="match status" value="1"/>
</dbReference>
<keyword evidence="2" id="KW-0378">Hydrolase</keyword>
<evidence type="ECO:0000313" key="8">
    <source>
        <dbReference type="Proteomes" id="UP000029499"/>
    </source>
</evidence>
<dbReference type="EMBL" id="CP009533">
    <property type="protein sequence ID" value="AIS19760.1"/>
    <property type="molecule type" value="Genomic_DNA"/>
</dbReference>
<dbReference type="GO" id="GO:0006528">
    <property type="term" value="P:asparagine metabolic process"/>
    <property type="evidence" value="ECO:0007669"/>
    <property type="project" value="InterPro"/>
</dbReference>
<dbReference type="PANTHER" id="PTHR11707">
    <property type="entry name" value="L-ASPARAGINASE"/>
    <property type="match status" value="1"/>
</dbReference>
<dbReference type="AlphaFoldDB" id="A0A089Z1W8"/>
<dbReference type="InterPro" id="IPR027474">
    <property type="entry name" value="L-asparaginase_N"/>
</dbReference>
<protein>
    <submittedName>
        <fullName evidence="7">Asparaginase</fullName>
    </submittedName>
</protein>
<dbReference type="Proteomes" id="UP000029499">
    <property type="component" value="Chromosome"/>
</dbReference>
<dbReference type="Gene3D" id="3.40.50.1170">
    <property type="entry name" value="L-asparaginase, N-terminal domain"/>
    <property type="match status" value="1"/>
</dbReference>
<feature type="binding site" evidence="4">
    <location>
        <position position="58"/>
    </location>
    <ligand>
        <name>substrate</name>
    </ligand>
</feature>
<dbReference type="OrthoDB" id="9788068at2"/>
<feature type="active site" description="O-isoaspartyl threonine intermediate" evidence="3">
    <location>
        <position position="14"/>
    </location>
</feature>
<feature type="domain" description="Asparaginase/glutaminase C-terminal" evidence="6">
    <location>
        <begin position="210"/>
        <end position="316"/>
    </location>
</feature>
<evidence type="ECO:0000256" key="4">
    <source>
        <dbReference type="PIRSR" id="PIRSR001220-2"/>
    </source>
</evidence>
<dbReference type="SMART" id="SM00870">
    <property type="entry name" value="Asparaginase"/>
    <property type="match status" value="1"/>
</dbReference>
<proteinExistence type="inferred from homology"/>
<evidence type="ECO:0000256" key="3">
    <source>
        <dbReference type="PIRSR" id="PIRSR001220-1"/>
    </source>
</evidence>
<dbReference type="PANTHER" id="PTHR11707:SF28">
    <property type="entry name" value="60 KDA LYSOPHOSPHOLIPASE"/>
    <property type="match status" value="1"/>
</dbReference>